<dbReference type="AlphaFoldDB" id="A0A7U4M054"/>
<gene>
    <name evidence="2" type="ORF">YH65_02525</name>
</gene>
<keyword evidence="1" id="KW-0472">Membrane</keyword>
<dbReference type="EMBL" id="CP011308">
    <property type="protein sequence ID" value="AKF24394.1"/>
    <property type="molecule type" value="Genomic_DNA"/>
</dbReference>
<evidence type="ECO:0008006" key="4">
    <source>
        <dbReference type="Google" id="ProtNLM"/>
    </source>
</evidence>
<keyword evidence="1" id="KW-1133">Transmembrane helix</keyword>
<evidence type="ECO:0000313" key="3">
    <source>
        <dbReference type="Proteomes" id="UP000034444"/>
    </source>
</evidence>
<dbReference type="RefSeq" id="WP_046550492.1">
    <property type="nucleotide sequence ID" value="NZ_CP011308.1"/>
</dbReference>
<keyword evidence="1" id="KW-0812">Transmembrane</keyword>
<sequence length="222" mass="24048">MKYKAFTLIELVFVIVVLGIMAALAIPRMERDIRQEAADNILSAIRYTKHMALLDDVTDPRNADWQKAFWRFGVRTCLAAEGDVFYYVGSDENRGGNIDNAEAAVDPLNGKRMLGAAGTSCASGVNNGASPNIFISHKYGIKNTNMFTGCGGGDADAARYVGFDHMGRPHTGFSGSSTPDYSTVLTSNCDLTFKFDDTSIPDLVIRIEKGTGHAYIVGQNDS</sequence>
<name>A0A7U4M054_9BACT</name>
<dbReference type="SUPFAM" id="SSF54523">
    <property type="entry name" value="Pili subunits"/>
    <property type="match status" value="1"/>
</dbReference>
<protein>
    <recommendedName>
        <fullName evidence="4">Type II/IV secretion system protein</fullName>
    </recommendedName>
</protein>
<evidence type="ECO:0000256" key="1">
    <source>
        <dbReference type="SAM" id="Phobius"/>
    </source>
</evidence>
<dbReference type="InterPro" id="IPR045584">
    <property type="entry name" value="Pilin-like"/>
</dbReference>
<feature type="transmembrane region" description="Helical" evidence="1">
    <location>
        <begin position="6"/>
        <end position="26"/>
    </location>
</feature>
<organism evidence="2 3">
    <name type="scientific">Sulfurovum lithotrophicum</name>
    <dbReference type="NCBI Taxonomy" id="206403"/>
    <lineage>
        <taxon>Bacteria</taxon>
        <taxon>Pseudomonadati</taxon>
        <taxon>Campylobacterota</taxon>
        <taxon>Epsilonproteobacteria</taxon>
        <taxon>Campylobacterales</taxon>
        <taxon>Sulfurovaceae</taxon>
        <taxon>Sulfurovum</taxon>
    </lineage>
</organism>
<accession>A0A7U4M054</accession>
<reference evidence="3" key="2">
    <citation type="journal article" date="2017" name="Stand. Genomic Sci.">
        <title>Complete genome sequence of the sulfur-oxidizing chemolithoautotrophic Sulfurovum lithotrophicum 42BKTT.</title>
        <authorList>
            <person name="Jeon W."/>
            <person name="Priscilla L."/>
            <person name="Park G."/>
            <person name="Lee H."/>
            <person name="Lee N."/>
            <person name="Lee D."/>
            <person name="Kwon H."/>
            <person name="Ahn I."/>
            <person name="Lee C."/>
            <person name="Lee H."/>
            <person name="Ahn J."/>
        </authorList>
    </citation>
    <scope>NUCLEOTIDE SEQUENCE [LARGE SCALE GENOMIC DNA]</scope>
    <source>
        <strain evidence="3">ATCC BAA-797 / 42BKT</strain>
    </source>
</reference>
<dbReference type="InterPro" id="IPR012902">
    <property type="entry name" value="N_methyl_site"/>
</dbReference>
<dbReference type="Gene3D" id="3.30.700.10">
    <property type="entry name" value="Glycoprotein, Type 4 Pilin"/>
    <property type="match status" value="1"/>
</dbReference>
<dbReference type="NCBIfam" id="TIGR02532">
    <property type="entry name" value="IV_pilin_GFxxxE"/>
    <property type="match status" value="1"/>
</dbReference>
<dbReference type="Pfam" id="PF07963">
    <property type="entry name" value="N_methyl"/>
    <property type="match status" value="1"/>
</dbReference>
<dbReference type="KEGG" id="slh:YH65_02525"/>
<keyword evidence="3" id="KW-1185">Reference proteome</keyword>
<dbReference type="Proteomes" id="UP000034444">
    <property type="component" value="Chromosome"/>
</dbReference>
<proteinExistence type="predicted"/>
<evidence type="ECO:0000313" key="2">
    <source>
        <dbReference type="EMBL" id="AKF24394.1"/>
    </source>
</evidence>
<reference evidence="2 3" key="1">
    <citation type="submission" date="2015-04" db="EMBL/GenBank/DDBJ databases">
        <title>Complete genome sequence of Sulfurovum lithotrophicum ATCC BAA-797T.</title>
        <authorList>
            <person name="Ahn J."/>
            <person name="Park G."/>
            <person name="Jeon W."/>
            <person name="Jang Y."/>
            <person name="Jang M."/>
            <person name="Lee H."/>
            <person name="Lee H."/>
        </authorList>
    </citation>
    <scope>NUCLEOTIDE SEQUENCE [LARGE SCALE GENOMIC DNA]</scope>
    <source>
        <strain evidence="3">ATCC BAA-797 / 42BKT</strain>
    </source>
</reference>